<name>A0ABP4WI85_9MICO</name>
<feature type="domain" description="Serine aminopeptidase S33" evidence="3">
    <location>
        <begin position="77"/>
        <end position="187"/>
    </location>
</feature>
<dbReference type="EMBL" id="BAAANH010000001">
    <property type="protein sequence ID" value="GAA1752182.1"/>
    <property type="molecule type" value="Genomic_DNA"/>
</dbReference>
<comment type="caution">
    <text evidence="4">The sequence shown here is derived from an EMBL/GenBank/DDBJ whole genome shotgun (WGS) entry which is preliminary data.</text>
</comment>
<feature type="transmembrane region" description="Helical" evidence="1">
    <location>
        <begin position="423"/>
        <end position="444"/>
    </location>
</feature>
<keyword evidence="2" id="KW-0732">Signal</keyword>
<dbReference type="RefSeq" id="WP_232498448.1">
    <property type="nucleotide sequence ID" value="NZ_BAAANH010000001.1"/>
</dbReference>
<keyword evidence="5" id="KW-1185">Reference proteome</keyword>
<keyword evidence="1" id="KW-1133">Transmembrane helix</keyword>
<organism evidence="4 5">
    <name type="scientific">Agromyces humatus</name>
    <dbReference type="NCBI Taxonomy" id="279573"/>
    <lineage>
        <taxon>Bacteria</taxon>
        <taxon>Bacillati</taxon>
        <taxon>Actinomycetota</taxon>
        <taxon>Actinomycetes</taxon>
        <taxon>Micrococcales</taxon>
        <taxon>Microbacteriaceae</taxon>
        <taxon>Agromyces</taxon>
    </lineage>
</organism>
<protein>
    <submittedName>
        <fullName evidence="4">Alpha/beta hydrolase</fullName>
    </submittedName>
</protein>
<dbReference type="PANTHER" id="PTHR43265:SF1">
    <property type="entry name" value="ESTERASE ESTD"/>
    <property type="match status" value="1"/>
</dbReference>
<proteinExistence type="predicted"/>
<dbReference type="InterPro" id="IPR022742">
    <property type="entry name" value="Hydrolase_4"/>
</dbReference>
<dbReference type="Pfam" id="PF12146">
    <property type="entry name" value="Hydrolase_4"/>
    <property type="match status" value="1"/>
</dbReference>
<feature type="signal peptide" evidence="2">
    <location>
        <begin position="1"/>
        <end position="28"/>
    </location>
</feature>
<evidence type="ECO:0000256" key="1">
    <source>
        <dbReference type="SAM" id="Phobius"/>
    </source>
</evidence>
<sequence length="480" mass="50445">MLPTTMARLAVSTLIVALGIAASSTPVAAEEHSGSAYTTEDVSFENDGLTLHGTVLIPSAQPAAPAATPFTGDPRHPAVVIVSGSGARERSDYLEEARAFAASGIVTLIYDKRTVGYSLTERSYAQLGDDAVAGLRLLQARPDVDPARAGMWGHSEGGWVVPLAAASHDEVGFVILAGASAHPPAEVQAWSTCRYLVQSGFPERLCGPVGVNLTRLMVEGGLFPEAAYDPLPALDQVRVPTLVLLAEFDQSTAPLTSARLFSETLSRSTDATVCVVRRADHEFHTSRNGFDGDEHFANGYVHLAPAWVGSLENGSFDCPSPIAAQQVGAPEPLGPLAWYESIGMHAVAGFVLLVAFLSYPVSALVRRLRGQREPGPAAWPARLVSAAGLVTLLGTVCLLGYVMATGATEPIGPVVLGRPAVWLLLQLLALVVVGAAAWTGIAWWQARDRVAVGAGVRLGTLLAGAIVLVPWAAWWGLFTV</sequence>
<keyword evidence="1" id="KW-0812">Transmembrane</keyword>
<evidence type="ECO:0000259" key="3">
    <source>
        <dbReference type="Pfam" id="PF12146"/>
    </source>
</evidence>
<dbReference type="Proteomes" id="UP001500506">
    <property type="component" value="Unassembled WGS sequence"/>
</dbReference>
<evidence type="ECO:0000313" key="5">
    <source>
        <dbReference type="Proteomes" id="UP001500506"/>
    </source>
</evidence>
<evidence type="ECO:0000313" key="4">
    <source>
        <dbReference type="EMBL" id="GAA1752182.1"/>
    </source>
</evidence>
<accession>A0ABP4WI85</accession>
<reference evidence="5" key="1">
    <citation type="journal article" date="2019" name="Int. J. Syst. Evol. Microbiol.">
        <title>The Global Catalogue of Microorganisms (GCM) 10K type strain sequencing project: providing services to taxonomists for standard genome sequencing and annotation.</title>
        <authorList>
            <consortium name="The Broad Institute Genomics Platform"/>
            <consortium name="The Broad Institute Genome Sequencing Center for Infectious Disease"/>
            <person name="Wu L."/>
            <person name="Ma J."/>
        </authorList>
    </citation>
    <scope>NUCLEOTIDE SEQUENCE [LARGE SCALE GENOMIC DNA]</scope>
    <source>
        <strain evidence="5">JCM 14319</strain>
    </source>
</reference>
<dbReference type="SUPFAM" id="SSF53474">
    <property type="entry name" value="alpha/beta-Hydrolases"/>
    <property type="match status" value="1"/>
</dbReference>
<feature type="transmembrane region" description="Helical" evidence="1">
    <location>
        <begin position="383"/>
        <end position="403"/>
    </location>
</feature>
<keyword evidence="4" id="KW-0378">Hydrolase</keyword>
<dbReference type="InterPro" id="IPR053145">
    <property type="entry name" value="AB_hydrolase_Est10"/>
</dbReference>
<dbReference type="InterPro" id="IPR029058">
    <property type="entry name" value="AB_hydrolase_fold"/>
</dbReference>
<dbReference type="PANTHER" id="PTHR43265">
    <property type="entry name" value="ESTERASE ESTD"/>
    <property type="match status" value="1"/>
</dbReference>
<gene>
    <name evidence="4" type="ORF">GCM10009747_07200</name>
</gene>
<feature type="chain" id="PRO_5045909954" evidence="2">
    <location>
        <begin position="29"/>
        <end position="480"/>
    </location>
</feature>
<dbReference type="GO" id="GO:0016787">
    <property type="term" value="F:hydrolase activity"/>
    <property type="evidence" value="ECO:0007669"/>
    <property type="project" value="UniProtKB-KW"/>
</dbReference>
<keyword evidence="1" id="KW-0472">Membrane</keyword>
<dbReference type="Gene3D" id="3.40.50.1820">
    <property type="entry name" value="alpha/beta hydrolase"/>
    <property type="match status" value="1"/>
</dbReference>
<feature type="transmembrane region" description="Helical" evidence="1">
    <location>
        <begin position="342"/>
        <end position="362"/>
    </location>
</feature>
<feature type="transmembrane region" description="Helical" evidence="1">
    <location>
        <begin position="456"/>
        <end position="477"/>
    </location>
</feature>
<evidence type="ECO:0000256" key="2">
    <source>
        <dbReference type="SAM" id="SignalP"/>
    </source>
</evidence>